<keyword evidence="9" id="KW-0807">Transducer</keyword>
<comment type="subcellular location">
    <subcellularLocation>
        <location evidence="1">Membrane</location>
        <topology evidence="1">Multi-pass membrane protein</topology>
    </subcellularLocation>
</comment>
<dbReference type="CDD" id="cd14966">
    <property type="entry name" value="7tmD_STE3"/>
    <property type="match status" value="1"/>
</dbReference>
<dbReference type="PANTHER" id="PTHR28097:SF1">
    <property type="entry name" value="PHEROMONE A FACTOR RECEPTOR"/>
    <property type="match status" value="1"/>
</dbReference>
<accession>A0A9W8JT13</accession>
<evidence type="ECO:0000256" key="4">
    <source>
        <dbReference type="ARBA" id="ARBA00022692"/>
    </source>
</evidence>
<evidence type="ECO:0000313" key="12">
    <source>
        <dbReference type="EMBL" id="KAJ2936220.1"/>
    </source>
</evidence>
<feature type="transmembrane region" description="Helical" evidence="11">
    <location>
        <begin position="31"/>
        <end position="53"/>
    </location>
</feature>
<evidence type="ECO:0000256" key="6">
    <source>
        <dbReference type="ARBA" id="ARBA00023040"/>
    </source>
</evidence>
<evidence type="ECO:0000256" key="3">
    <source>
        <dbReference type="ARBA" id="ARBA00022507"/>
    </source>
</evidence>
<dbReference type="PRINTS" id="PR00900">
    <property type="entry name" value="PHEROMONEAR"/>
</dbReference>
<feature type="transmembrane region" description="Helical" evidence="11">
    <location>
        <begin position="152"/>
        <end position="178"/>
    </location>
</feature>
<keyword evidence="4 11" id="KW-0812">Transmembrane</keyword>
<evidence type="ECO:0008006" key="14">
    <source>
        <dbReference type="Google" id="ProtNLM"/>
    </source>
</evidence>
<evidence type="ECO:0000256" key="11">
    <source>
        <dbReference type="SAM" id="Phobius"/>
    </source>
</evidence>
<evidence type="ECO:0000256" key="5">
    <source>
        <dbReference type="ARBA" id="ARBA00022989"/>
    </source>
</evidence>
<reference evidence="12" key="1">
    <citation type="submission" date="2022-06" db="EMBL/GenBank/DDBJ databases">
        <title>Genome Sequence of Candolleomyces eurysporus.</title>
        <authorList>
            <person name="Buettner E."/>
        </authorList>
    </citation>
    <scope>NUCLEOTIDE SEQUENCE</scope>
    <source>
        <strain evidence="12">VTCC 930004</strain>
    </source>
</reference>
<proteinExistence type="inferred from homology"/>
<evidence type="ECO:0000256" key="9">
    <source>
        <dbReference type="ARBA" id="ARBA00023224"/>
    </source>
</evidence>
<feature type="transmembrane region" description="Helical" evidence="11">
    <location>
        <begin position="73"/>
        <end position="91"/>
    </location>
</feature>
<dbReference type="EMBL" id="JANBPK010000136">
    <property type="protein sequence ID" value="KAJ2936220.1"/>
    <property type="molecule type" value="Genomic_DNA"/>
</dbReference>
<dbReference type="GO" id="GO:0005886">
    <property type="term" value="C:plasma membrane"/>
    <property type="evidence" value="ECO:0007669"/>
    <property type="project" value="TreeGrafter"/>
</dbReference>
<dbReference type="PRINTS" id="PR00899">
    <property type="entry name" value="GPCRSTE3"/>
</dbReference>
<evidence type="ECO:0000313" key="13">
    <source>
        <dbReference type="Proteomes" id="UP001140091"/>
    </source>
</evidence>
<keyword evidence="3" id="KW-0589">Pheromone response</keyword>
<keyword evidence="7 11" id="KW-0472">Membrane</keyword>
<keyword evidence="5 11" id="KW-1133">Transmembrane helix</keyword>
<evidence type="ECO:0000256" key="10">
    <source>
        <dbReference type="SAM" id="MobiDB-lite"/>
    </source>
</evidence>
<dbReference type="AlphaFoldDB" id="A0A9W8JT13"/>
<feature type="non-terminal residue" evidence="12">
    <location>
        <position position="504"/>
    </location>
</feature>
<feature type="transmembrane region" description="Helical" evidence="11">
    <location>
        <begin position="112"/>
        <end position="132"/>
    </location>
</feature>
<dbReference type="OrthoDB" id="2874149at2759"/>
<feature type="compositionally biased region" description="Low complexity" evidence="10">
    <location>
        <begin position="413"/>
        <end position="423"/>
    </location>
</feature>
<keyword evidence="8" id="KW-0675">Receptor</keyword>
<dbReference type="PANTHER" id="PTHR28097">
    <property type="entry name" value="PHEROMONE A FACTOR RECEPTOR"/>
    <property type="match status" value="1"/>
</dbReference>
<evidence type="ECO:0000256" key="2">
    <source>
        <dbReference type="ARBA" id="ARBA00011085"/>
    </source>
</evidence>
<evidence type="ECO:0000256" key="1">
    <source>
        <dbReference type="ARBA" id="ARBA00004141"/>
    </source>
</evidence>
<dbReference type="InterPro" id="IPR001499">
    <property type="entry name" value="GPCR_STE3"/>
</dbReference>
<gene>
    <name evidence="12" type="ORF">H1R20_g874</name>
</gene>
<protein>
    <recommendedName>
        <fullName evidence="14">STE3-domain-containing protein</fullName>
    </recommendedName>
</protein>
<comment type="similarity">
    <text evidence="2">Belongs to the G-protein coupled receptor 4 family.</text>
</comment>
<keyword evidence="6" id="KW-0297">G-protein coupled receptor</keyword>
<feature type="transmembrane region" description="Helical" evidence="11">
    <location>
        <begin position="204"/>
        <end position="227"/>
    </location>
</feature>
<evidence type="ECO:0000256" key="8">
    <source>
        <dbReference type="ARBA" id="ARBA00023170"/>
    </source>
</evidence>
<feature type="transmembrane region" description="Helical" evidence="11">
    <location>
        <begin position="268"/>
        <end position="287"/>
    </location>
</feature>
<sequence>MKLHPEFAPIAFIAAFSLLLPLPWHWRARNVATLSIIAWLFASNMIFAIDAVIWADNVRVVAEVWCDVSTKLIIGANFALPAACLCLCMHLEYVSSSRMANTTLRDKKRRQIFEACVCVGLPILFMGLHVIVQGHRFDIIEGYGCRPTTYFSIPAIFIVWLPPIVMAAACLVLSVLALRNFVLRRLTFAADLKSRNTGLTTSRYLRLISMAIVQMVWSLAVTSYTLYVTTVGIPLRPWTNWDDVHSDFWRADLFPAILAPKKLRDVSYALWWMVPATTFIFVAFFSFGQDALEEYKKCFVWIKTRIFRIPPPSEKGLPRPFLLSPSGAKTPRPSAPITLDISSNFSTTCKSFSTDDETACGSYAKHESFSTATTQVKHDLSPPSFYVQSKAIGSYSDLSPTTSTVFSDKQMLASPPAYSSPSSQCHPRGAIDINPFLDSSPTSTLAPRPELQKPLPPIPRTSVRDGASLSPRPFTYPSQDPRYLHLPLASQFGSTESIPADQQV</sequence>
<feature type="region of interest" description="Disordered" evidence="10">
    <location>
        <begin position="413"/>
        <end position="481"/>
    </location>
</feature>
<dbReference type="Pfam" id="PF02076">
    <property type="entry name" value="STE3"/>
    <property type="match status" value="1"/>
</dbReference>
<name>A0A9W8JT13_9AGAR</name>
<feature type="transmembrane region" description="Helical" evidence="11">
    <location>
        <begin position="6"/>
        <end position="24"/>
    </location>
</feature>
<dbReference type="Proteomes" id="UP001140091">
    <property type="component" value="Unassembled WGS sequence"/>
</dbReference>
<dbReference type="InterPro" id="IPR001546">
    <property type="entry name" value="GPCR_Pheromne_A_rcpt"/>
</dbReference>
<comment type="caution">
    <text evidence="12">The sequence shown here is derived from an EMBL/GenBank/DDBJ whole genome shotgun (WGS) entry which is preliminary data.</text>
</comment>
<organism evidence="12 13">
    <name type="scientific">Candolleomyces eurysporus</name>
    <dbReference type="NCBI Taxonomy" id="2828524"/>
    <lineage>
        <taxon>Eukaryota</taxon>
        <taxon>Fungi</taxon>
        <taxon>Dikarya</taxon>
        <taxon>Basidiomycota</taxon>
        <taxon>Agaricomycotina</taxon>
        <taxon>Agaricomycetes</taxon>
        <taxon>Agaricomycetidae</taxon>
        <taxon>Agaricales</taxon>
        <taxon>Agaricineae</taxon>
        <taxon>Psathyrellaceae</taxon>
        <taxon>Candolleomyces</taxon>
    </lineage>
</organism>
<evidence type="ECO:0000256" key="7">
    <source>
        <dbReference type="ARBA" id="ARBA00023136"/>
    </source>
</evidence>
<dbReference type="GO" id="GO:0004933">
    <property type="term" value="F:mating-type a-factor pheromone receptor activity"/>
    <property type="evidence" value="ECO:0007669"/>
    <property type="project" value="InterPro"/>
</dbReference>
<dbReference type="GO" id="GO:0000750">
    <property type="term" value="P:pheromone-dependent signal transduction involved in conjugation with cellular fusion"/>
    <property type="evidence" value="ECO:0007669"/>
    <property type="project" value="TreeGrafter"/>
</dbReference>
<keyword evidence="13" id="KW-1185">Reference proteome</keyword>